<dbReference type="GO" id="GO:0005794">
    <property type="term" value="C:Golgi apparatus"/>
    <property type="evidence" value="ECO:0007669"/>
    <property type="project" value="TreeGrafter"/>
</dbReference>
<dbReference type="GO" id="GO:0000032">
    <property type="term" value="P:cell wall mannoprotein biosynthetic process"/>
    <property type="evidence" value="ECO:0007669"/>
    <property type="project" value="TreeGrafter"/>
</dbReference>
<keyword evidence="4" id="KW-1185">Reference proteome</keyword>
<evidence type="ECO:0000313" key="4">
    <source>
        <dbReference type="Proteomes" id="UP000187455"/>
    </source>
</evidence>
<gene>
    <name evidence="3" type="ORF">AYI68_g16</name>
</gene>
<dbReference type="FunFam" id="3.90.550.10:FF:000051">
    <property type="entry name" value="Alpha-1,2-mannosyltransferase (Ktr4)"/>
    <property type="match status" value="1"/>
</dbReference>
<dbReference type="GO" id="GO:0000026">
    <property type="term" value="F:alpha-1,2-mannosyltransferase activity"/>
    <property type="evidence" value="ECO:0007669"/>
    <property type="project" value="TreeGrafter"/>
</dbReference>
<evidence type="ECO:0000256" key="2">
    <source>
        <dbReference type="ARBA" id="ARBA00022679"/>
    </source>
</evidence>
<dbReference type="Proteomes" id="UP000187455">
    <property type="component" value="Unassembled WGS sequence"/>
</dbReference>
<accession>A0A1R0H9D9</accession>
<comment type="caution">
    <text evidence="3">The sequence shown here is derived from an EMBL/GenBank/DDBJ whole genome shotgun (WGS) entry which is preliminary data.</text>
</comment>
<dbReference type="SUPFAM" id="SSF53448">
    <property type="entry name" value="Nucleotide-diphospho-sugar transferases"/>
    <property type="match status" value="1"/>
</dbReference>
<dbReference type="GO" id="GO:0006487">
    <property type="term" value="P:protein N-linked glycosylation"/>
    <property type="evidence" value="ECO:0007669"/>
    <property type="project" value="TreeGrafter"/>
</dbReference>
<dbReference type="STRING" id="133383.A0A1R0H9D9"/>
<name>A0A1R0H9D9_9FUNG</name>
<evidence type="ECO:0000313" key="3">
    <source>
        <dbReference type="EMBL" id="OLY85785.1"/>
    </source>
</evidence>
<dbReference type="OrthoDB" id="439943at2759"/>
<comment type="similarity">
    <text evidence="1">Belongs to the glycosyltransferase 15 family.</text>
</comment>
<dbReference type="PANTHER" id="PTHR31121">
    <property type="entry name" value="ALPHA-1,2 MANNOSYLTRANSFERASE KTR1"/>
    <property type="match status" value="1"/>
</dbReference>
<proteinExistence type="inferred from homology"/>
<dbReference type="EMBL" id="LSSL01000004">
    <property type="protein sequence ID" value="OLY85785.1"/>
    <property type="molecule type" value="Genomic_DNA"/>
</dbReference>
<protein>
    <submittedName>
        <fullName evidence="3">O-glycoside alpha-1,2-mannosyltransferase omh1</fullName>
    </submittedName>
</protein>
<keyword evidence="3" id="KW-0328">Glycosyltransferase</keyword>
<dbReference type="Gene3D" id="3.90.550.10">
    <property type="entry name" value="Spore Coat Polysaccharide Biosynthesis Protein SpsA, Chain A"/>
    <property type="match status" value="1"/>
</dbReference>
<dbReference type="Pfam" id="PF01793">
    <property type="entry name" value="Glyco_transf_15"/>
    <property type="match status" value="1"/>
</dbReference>
<dbReference type="InterPro" id="IPR029044">
    <property type="entry name" value="Nucleotide-diphossugar_trans"/>
</dbReference>
<dbReference type="InterPro" id="IPR002685">
    <property type="entry name" value="Glyco_trans_15"/>
</dbReference>
<organism evidence="3 4">
    <name type="scientific">Smittium mucronatum</name>
    <dbReference type="NCBI Taxonomy" id="133383"/>
    <lineage>
        <taxon>Eukaryota</taxon>
        <taxon>Fungi</taxon>
        <taxon>Fungi incertae sedis</taxon>
        <taxon>Zoopagomycota</taxon>
        <taxon>Kickxellomycotina</taxon>
        <taxon>Harpellomycetes</taxon>
        <taxon>Harpellales</taxon>
        <taxon>Legeriomycetaceae</taxon>
        <taxon>Smittium</taxon>
    </lineage>
</organism>
<reference evidence="3 4" key="1">
    <citation type="journal article" date="2016" name="Mol. Biol. Evol.">
        <title>Genome-Wide Survey of Gut Fungi (Harpellales) Reveals the First Horizontally Transferred Ubiquitin Gene from a Mosquito Host.</title>
        <authorList>
            <person name="Wang Y."/>
            <person name="White M.M."/>
            <person name="Kvist S."/>
            <person name="Moncalvo J.M."/>
        </authorList>
    </citation>
    <scope>NUCLEOTIDE SEQUENCE [LARGE SCALE GENOMIC DNA]</scope>
    <source>
        <strain evidence="3 4">ALG-7-W6</strain>
    </source>
</reference>
<evidence type="ECO:0000256" key="1">
    <source>
        <dbReference type="ARBA" id="ARBA00007677"/>
    </source>
</evidence>
<sequence length="441" mass="52101">MLSIDLDSFSLNYTRVPGWPTEFPINLSDYTNLVKNSSHLSKIEKWKYEIAPWVWHYQGSAMPDPSINLEKAVILVLVRNSELVDIMNSVKQLENRYNHKYHYPYIFLNDVPFAKDFMDQITLATDSNITFSLIPSEHWSIPQSVDINQAKIGQEILNAKGISYAKSMSYRKMCRFNSGFFYKHPLLSELDFYWRLEPNVDFFCDLTYDPFKLMKQQDKKYSFVIILKELIQTIPTLWDHTLNFIKMNNIPISGKLLNMLVDSQGKYNLCHFWSNFEIASLKWFQSKEYNEYFDYLDSTGNFFYERWGDAPIHTLAAGLFLQKKDILFMNDIGYRHDNFARWPATNSSLKHNPKCQIPNLINNANNRKNPNEKIKLKNFDFNKYSCLNVWNTFEHDPLDWKYEAAGDPFKLLDFFGISKRNLNEFDHVREQKRYLGLLNGP</sequence>
<dbReference type="GO" id="GO:0016020">
    <property type="term" value="C:membrane"/>
    <property type="evidence" value="ECO:0007669"/>
    <property type="project" value="InterPro"/>
</dbReference>
<dbReference type="AlphaFoldDB" id="A0A1R0H9D9"/>
<dbReference type="PANTHER" id="PTHR31121:SF6">
    <property type="entry name" value="ALPHA-1,2 MANNOSYLTRANSFERASE KTR1"/>
    <property type="match status" value="1"/>
</dbReference>
<keyword evidence="2 3" id="KW-0808">Transferase</keyword>